<organism evidence="2 3">
    <name type="scientific">Pelagomonas calceolata</name>
    <dbReference type="NCBI Taxonomy" id="35677"/>
    <lineage>
        <taxon>Eukaryota</taxon>
        <taxon>Sar</taxon>
        <taxon>Stramenopiles</taxon>
        <taxon>Ochrophyta</taxon>
        <taxon>Pelagophyceae</taxon>
        <taxon>Pelagomonadales</taxon>
        <taxon>Pelagomonadaceae</taxon>
        <taxon>Pelagomonas</taxon>
    </lineage>
</organism>
<evidence type="ECO:0000313" key="3">
    <source>
        <dbReference type="Proteomes" id="UP000789595"/>
    </source>
</evidence>
<keyword evidence="3" id="KW-1185">Reference proteome</keyword>
<dbReference type="EMBL" id="CAKKNE010000002">
    <property type="protein sequence ID" value="CAH0367124.1"/>
    <property type="molecule type" value="Genomic_DNA"/>
</dbReference>
<dbReference type="Proteomes" id="UP000789595">
    <property type="component" value="Unassembled WGS sequence"/>
</dbReference>
<name>A0A8J2SGB1_9STRA</name>
<feature type="chain" id="PRO_5035289736" evidence="1">
    <location>
        <begin position="22"/>
        <end position="445"/>
    </location>
</feature>
<protein>
    <submittedName>
        <fullName evidence="2">Uncharacterized protein</fullName>
    </submittedName>
</protein>
<comment type="caution">
    <text evidence="2">The sequence shown here is derived from an EMBL/GenBank/DDBJ whole genome shotgun (WGS) entry which is preliminary data.</text>
</comment>
<dbReference type="OrthoDB" id="203178at2759"/>
<reference evidence="2" key="1">
    <citation type="submission" date="2021-11" db="EMBL/GenBank/DDBJ databases">
        <authorList>
            <consortium name="Genoscope - CEA"/>
            <person name="William W."/>
        </authorList>
    </citation>
    <scope>NUCLEOTIDE SEQUENCE</scope>
</reference>
<evidence type="ECO:0000256" key="1">
    <source>
        <dbReference type="SAM" id="SignalP"/>
    </source>
</evidence>
<gene>
    <name evidence="2" type="ORF">PECAL_2P01310</name>
</gene>
<keyword evidence="1" id="KW-0732">Signal</keyword>
<sequence>MRMLCLLTCAVAAAAARNTRGARSTKGGQNVRRQRRPSLVAIEHAYNLSKASAGREAIDEAVLFVANEERAGSTLGARAANEVARLLRAKQTAPGADEVAPLLRPGREVCAVTKKTLREDGVYLYRGDDAVVPYAHDCWILRARYHTAPGCEPKTAGVGRAAGAPPVWAWHWTVRDAAQGKCSLPDTRDPALAAASYLRLTNRRPRSGRKLTLVLLGLSYMGQPFISLGCKAARYLDGGASKVRTRIKTAQEEPQWRPIHTVRSEPNATRPAVCTGFVRHDVANWYPSPTHNKQPPPVQRPLTCTADGGIYEFPGDPGLRVCYKYQFGKISDQGLKAPCGIALKNVDILLTYRSKSEALKSSALLRAEQIQGLHVESVDGVYQDALVSQLKNAFRRKNLAPPTRDYPRATPQKCAAHDVHFAQPGVPDYAVDAWLAWLASGLRAG</sequence>
<accession>A0A8J2SGB1</accession>
<dbReference type="AlphaFoldDB" id="A0A8J2SGB1"/>
<proteinExistence type="predicted"/>
<feature type="signal peptide" evidence="1">
    <location>
        <begin position="1"/>
        <end position="21"/>
    </location>
</feature>
<evidence type="ECO:0000313" key="2">
    <source>
        <dbReference type="EMBL" id="CAH0367124.1"/>
    </source>
</evidence>